<accession>R0LFB3</accession>
<gene>
    <name evidence="1" type="ORF">Anapl_08742</name>
</gene>
<evidence type="ECO:0000313" key="1">
    <source>
        <dbReference type="EMBL" id="EOB00270.1"/>
    </source>
</evidence>
<protein>
    <submittedName>
        <fullName evidence="1">Uncharacterized protein</fullName>
    </submittedName>
</protein>
<proteinExistence type="predicted"/>
<reference evidence="2" key="1">
    <citation type="journal article" date="2013" name="Nat. Genet.">
        <title>The duck genome and transcriptome provide insight into an avian influenza virus reservoir species.</title>
        <authorList>
            <person name="Huang Y."/>
            <person name="Li Y."/>
            <person name="Burt D.W."/>
            <person name="Chen H."/>
            <person name="Zhang Y."/>
            <person name="Qian W."/>
            <person name="Kim H."/>
            <person name="Gan S."/>
            <person name="Zhao Y."/>
            <person name="Li J."/>
            <person name="Yi K."/>
            <person name="Feng H."/>
            <person name="Zhu P."/>
            <person name="Li B."/>
            <person name="Liu Q."/>
            <person name="Fairley S."/>
            <person name="Magor K.E."/>
            <person name="Du Z."/>
            <person name="Hu X."/>
            <person name="Goodman L."/>
            <person name="Tafer H."/>
            <person name="Vignal A."/>
            <person name="Lee T."/>
            <person name="Kim K.W."/>
            <person name="Sheng Z."/>
            <person name="An Y."/>
            <person name="Searle S."/>
            <person name="Herrero J."/>
            <person name="Groenen M.A."/>
            <person name="Crooijmans R.P."/>
            <person name="Faraut T."/>
            <person name="Cai Q."/>
            <person name="Webster R.G."/>
            <person name="Aldridge J.R."/>
            <person name="Warren W.C."/>
            <person name="Bartschat S."/>
            <person name="Kehr S."/>
            <person name="Marz M."/>
            <person name="Stadler P.F."/>
            <person name="Smith J."/>
            <person name="Kraus R.H."/>
            <person name="Zhao Y."/>
            <person name="Ren L."/>
            <person name="Fei J."/>
            <person name="Morisson M."/>
            <person name="Kaiser P."/>
            <person name="Griffin D.K."/>
            <person name="Rao M."/>
            <person name="Pitel F."/>
            <person name="Wang J."/>
            <person name="Li N."/>
        </authorList>
    </citation>
    <scope>NUCLEOTIDE SEQUENCE [LARGE SCALE GENOMIC DNA]</scope>
</reference>
<name>R0LFB3_ANAPL</name>
<organism evidence="1 2">
    <name type="scientific">Anas platyrhynchos</name>
    <name type="common">Mallard</name>
    <name type="synonym">Anas boschas</name>
    <dbReference type="NCBI Taxonomy" id="8839"/>
    <lineage>
        <taxon>Eukaryota</taxon>
        <taxon>Metazoa</taxon>
        <taxon>Chordata</taxon>
        <taxon>Craniata</taxon>
        <taxon>Vertebrata</taxon>
        <taxon>Euteleostomi</taxon>
        <taxon>Archelosauria</taxon>
        <taxon>Archosauria</taxon>
        <taxon>Dinosauria</taxon>
        <taxon>Saurischia</taxon>
        <taxon>Theropoda</taxon>
        <taxon>Coelurosauria</taxon>
        <taxon>Aves</taxon>
        <taxon>Neognathae</taxon>
        <taxon>Galloanserae</taxon>
        <taxon>Anseriformes</taxon>
        <taxon>Anatidae</taxon>
        <taxon>Anatinae</taxon>
        <taxon>Anas</taxon>
    </lineage>
</organism>
<evidence type="ECO:0000313" key="2">
    <source>
        <dbReference type="Proteomes" id="UP000296049"/>
    </source>
</evidence>
<dbReference type="Proteomes" id="UP000296049">
    <property type="component" value="Unassembled WGS sequence"/>
</dbReference>
<dbReference type="EMBL" id="KB743214">
    <property type="protein sequence ID" value="EOB00270.1"/>
    <property type="molecule type" value="Genomic_DNA"/>
</dbReference>
<keyword evidence="2" id="KW-1185">Reference proteome</keyword>
<dbReference type="AlphaFoldDB" id="R0LFB3"/>
<sequence length="308" mass="35143">MHLEKARGPTALPTGWIANRQSSPWHFAKFTKPVHTCISRLRDLTENTDYKTWTSTLKSLHLHLVLTAVVCTASGRSLSLRALLISSGFQCFGMLQENILKKSFNCSEVPSRAMESRREPQLTFAGCRPERGSPPLLPLNCKGKSIKPSTGDSHITKSSLEELIIPTIFWSTFNLRATFNHTQRQTPYRLQSASLYTRALNNHNKYVPHLRRQTANPLLLHTKEETEYITAASNHHRFTGQKRSVKILILPESAVKDNLSLTFVFCLWKDCHVKMIWLCLMILFQLSCSQLKFVAPKFICQDFQCGRI</sequence>